<dbReference type="PANTHER" id="PTHR41910">
    <property type="entry name" value="SUCCINATE DEHYDROGENASE 2 MEMBRANE SUBUNIT SDHC"/>
    <property type="match status" value="1"/>
</dbReference>
<reference evidence="13 14" key="1">
    <citation type="submission" date="2019-05" db="EMBL/GenBank/DDBJ databases">
        <title>Draft Whole-Genome sequence of the green sulfur bacterium Prosthecochloris vibrioformis DSM 260.</title>
        <authorList>
            <person name="Meyer T.E."/>
            <person name="Kyndt J.A."/>
        </authorList>
    </citation>
    <scope>NUCLEOTIDE SEQUENCE [LARGE SCALE GENOMIC DNA]</scope>
    <source>
        <strain evidence="13 14">DSM 260</strain>
    </source>
</reference>
<dbReference type="GO" id="GO:0046872">
    <property type="term" value="F:metal ion binding"/>
    <property type="evidence" value="ECO:0007669"/>
    <property type="project" value="UniProtKB-KW"/>
</dbReference>
<organism evidence="13 14">
    <name type="scientific">Prosthecochloris vibrioformis</name>
    <name type="common">Chlorobium vibrioforme</name>
    <dbReference type="NCBI Taxonomy" id="1098"/>
    <lineage>
        <taxon>Bacteria</taxon>
        <taxon>Pseudomonadati</taxon>
        <taxon>Chlorobiota</taxon>
        <taxon>Chlorobiia</taxon>
        <taxon>Chlorobiales</taxon>
        <taxon>Chlorobiaceae</taxon>
        <taxon>Prosthecochloris</taxon>
    </lineage>
</organism>
<evidence type="ECO:0000256" key="3">
    <source>
        <dbReference type="ARBA" id="ARBA00007244"/>
    </source>
</evidence>
<name>A0A5C4S3G9_PROVB</name>
<evidence type="ECO:0000256" key="8">
    <source>
        <dbReference type="ARBA" id="ARBA00022989"/>
    </source>
</evidence>
<comment type="caution">
    <text evidence="13">The sequence shown here is derived from an EMBL/GenBank/DDBJ whole genome shotgun (WGS) entry which is preliminary data.</text>
</comment>
<protein>
    <recommendedName>
        <fullName evidence="4">Succinate dehydrogenase cytochrome b556 subunit</fullName>
    </recommendedName>
</protein>
<feature type="transmembrane region" description="Helical" evidence="12">
    <location>
        <begin position="114"/>
        <end position="138"/>
    </location>
</feature>
<dbReference type="InterPro" id="IPR000701">
    <property type="entry name" value="SuccDH_FuR_B_TM-su"/>
</dbReference>
<dbReference type="InterPro" id="IPR039023">
    <property type="entry name" value="SdhC_prok"/>
</dbReference>
<dbReference type="SUPFAM" id="SSF81343">
    <property type="entry name" value="Fumarate reductase respiratory complex transmembrane subunits"/>
    <property type="match status" value="1"/>
</dbReference>
<evidence type="ECO:0000256" key="7">
    <source>
        <dbReference type="ARBA" id="ARBA00022723"/>
    </source>
</evidence>
<dbReference type="EMBL" id="VDCI01000001">
    <property type="protein sequence ID" value="TNJ37679.1"/>
    <property type="molecule type" value="Genomic_DNA"/>
</dbReference>
<evidence type="ECO:0000256" key="2">
    <source>
        <dbReference type="ARBA" id="ARBA00004370"/>
    </source>
</evidence>
<dbReference type="InterPro" id="IPR014314">
    <property type="entry name" value="Succ_DH_cytb556"/>
</dbReference>
<evidence type="ECO:0000256" key="4">
    <source>
        <dbReference type="ARBA" id="ARBA00020076"/>
    </source>
</evidence>
<dbReference type="PANTHER" id="PTHR41910:SF1">
    <property type="entry name" value="SUCCINATE DEHYDROGENASE HYDROPHOBIC MEMBRANE ANCHOR SUBUNIT"/>
    <property type="match status" value="1"/>
</dbReference>
<keyword evidence="10 12" id="KW-0472">Membrane</keyword>
<comment type="similarity">
    <text evidence="3">Belongs to the cytochrome b560 family.</text>
</comment>
<dbReference type="GO" id="GO:0006099">
    <property type="term" value="P:tricarboxylic acid cycle"/>
    <property type="evidence" value="ECO:0007669"/>
    <property type="project" value="InterPro"/>
</dbReference>
<dbReference type="GO" id="GO:0016020">
    <property type="term" value="C:membrane"/>
    <property type="evidence" value="ECO:0007669"/>
    <property type="project" value="UniProtKB-SubCell"/>
</dbReference>
<keyword evidence="8 12" id="KW-1133">Transmembrane helix</keyword>
<proteinExistence type="inferred from homology"/>
<dbReference type="Pfam" id="PF01127">
    <property type="entry name" value="Sdh_cyt"/>
    <property type="match status" value="1"/>
</dbReference>
<evidence type="ECO:0000256" key="9">
    <source>
        <dbReference type="ARBA" id="ARBA00023004"/>
    </source>
</evidence>
<sequence length="148" mass="17149">MQQHPMRLLTRNDIPSLKNFIATVVSMTPKPGMVAWLLHRLTGLFLVLYLVLHTLGLRSMGDPVAFEKYVTMYRQPLFKFAEFLLLGVVAYHAFNGIRIILQDMFFRSGTERPLFYLVLLLTVMITVVGGYHIIYPYFIAPLLLWWGL</sequence>
<evidence type="ECO:0000256" key="5">
    <source>
        <dbReference type="ARBA" id="ARBA00022617"/>
    </source>
</evidence>
<evidence type="ECO:0000256" key="12">
    <source>
        <dbReference type="SAM" id="Phobius"/>
    </source>
</evidence>
<evidence type="ECO:0000256" key="1">
    <source>
        <dbReference type="ARBA" id="ARBA00001971"/>
    </source>
</evidence>
<accession>A0A5C4S3G9</accession>
<comment type="cofactor">
    <cofactor evidence="1">
        <name>heme</name>
        <dbReference type="ChEBI" id="CHEBI:30413"/>
    </cofactor>
</comment>
<keyword evidence="7" id="KW-0479">Metal-binding</keyword>
<dbReference type="CDD" id="cd03501">
    <property type="entry name" value="SQR_TypeA_SdhC_like"/>
    <property type="match status" value="1"/>
</dbReference>
<feature type="transmembrane region" description="Helical" evidence="12">
    <location>
        <begin position="77"/>
        <end position="94"/>
    </location>
</feature>
<dbReference type="AlphaFoldDB" id="A0A5C4S3G9"/>
<gene>
    <name evidence="13" type="primary">sdhC</name>
    <name evidence="13" type="ORF">FGF68_00400</name>
</gene>
<evidence type="ECO:0000256" key="6">
    <source>
        <dbReference type="ARBA" id="ARBA00022692"/>
    </source>
</evidence>
<dbReference type="Gene3D" id="1.20.1300.10">
    <property type="entry name" value="Fumarate reductase/succinate dehydrogenase, transmembrane subunit"/>
    <property type="match status" value="1"/>
</dbReference>
<keyword evidence="5" id="KW-0349">Heme</keyword>
<evidence type="ECO:0000256" key="11">
    <source>
        <dbReference type="ARBA" id="ARBA00025912"/>
    </source>
</evidence>
<dbReference type="GO" id="GO:0009055">
    <property type="term" value="F:electron transfer activity"/>
    <property type="evidence" value="ECO:0007669"/>
    <property type="project" value="InterPro"/>
</dbReference>
<keyword evidence="14" id="KW-1185">Reference proteome</keyword>
<feature type="transmembrane region" description="Helical" evidence="12">
    <location>
        <begin position="37"/>
        <end position="57"/>
    </location>
</feature>
<comment type="subcellular location">
    <subcellularLocation>
        <location evidence="2">Membrane</location>
    </subcellularLocation>
</comment>
<dbReference type="NCBIfam" id="TIGR02970">
    <property type="entry name" value="succ_dehyd_cytB"/>
    <property type="match status" value="1"/>
</dbReference>
<comment type="subunit">
    <text evidence="11">Part of an enzyme complex containing four subunits: a flavoprotein, an iron-sulfur protein, plus two membrane-anchoring proteins, SdhC and SdhD. The complex can form homotrimers.</text>
</comment>
<evidence type="ECO:0000256" key="10">
    <source>
        <dbReference type="ARBA" id="ARBA00023136"/>
    </source>
</evidence>
<evidence type="ECO:0000313" key="14">
    <source>
        <dbReference type="Proteomes" id="UP000309544"/>
    </source>
</evidence>
<dbReference type="InterPro" id="IPR034804">
    <property type="entry name" value="SQR/QFR_C/D"/>
</dbReference>
<keyword evidence="6 12" id="KW-0812">Transmembrane</keyword>
<dbReference type="Proteomes" id="UP000309544">
    <property type="component" value="Unassembled WGS sequence"/>
</dbReference>
<evidence type="ECO:0000313" key="13">
    <source>
        <dbReference type="EMBL" id="TNJ37679.1"/>
    </source>
</evidence>
<keyword evidence="9" id="KW-0408">Iron</keyword>